<accession>A0A087YQP3</accession>
<reference evidence="2" key="3">
    <citation type="submission" date="2025-09" db="UniProtKB">
        <authorList>
            <consortium name="Ensembl"/>
        </authorList>
    </citation>
    <scope>IDENTIFICATION</scope>
</reference>
<proteinExistence type="predicted"/>
<feature type="compositionally biased region" description="Low complexity" evidence="1">
    <location>
        <begin position="71"/>
        <end position="80"/>
    </location>
</feature>
<keyword evidence="3" id="KW-1185">Reference proteome</keyword>
<organism evidence="2 3">
    <name type="scientific">Poecilia formosa</name>
    <name type="common">Amazon molly</name>
    <name type="synonym">Limia formosa</name>
    <dbReference type="NCBI Taxonomy" id="48698"/>
    <lineage>
        <taxon>Eukaryota</taxon>
        <taxon>Metazoa</taxon>
        <taxon>Chordata</taxon>
        <taxon>Craniata</taxon>
        <taxon>Vertebrata</taxon>
        <taxon>Euteleostomi</taxon>
        <taxon>Actinopterygii</taxon>
        <taxon>Neopterygii</taxon>
        <taxon>Teleostei</taxon>
        <taxon>Neoteleostei</taxon>
        <taxon>Acanthomorphata</taxon>
        <taxon>Ovalentaria</taxon>
        <taxon>Atherinomorphae</taxon>
        <taxon>Cyprinodontiformes</taxon>
        <taxon>Poeciliidae</taxon>
        <taxon>Poeciliinae</taxon>
        <taxon>Poecilia</taxon>
    </lineage>
</organism>
<dbReference type="AlphaFoldDB" id="A0A087YQP3"/>
<reference evidence="2" key="2">
    <citation type="submission" date="2025-08" db="UniProtKB">
        <authorList>
            <consortium name="Ensembl"/>
        </authorList>
    </citation>
    <scope>IDENTIFICATION</scope>
</reference>
<dbReference type="Ensembl" id="ENSPFOT00000020370.1">
    <property type="protein sequence ID" value="ENSPFOP00000020346.1"/>
    <property type="gene ID" value="ENSPFOG00000020220.1"/>
</dbReference>
<evidence type="ECO:0000313" key="3">
    <source>
        <dbReference type="Proteomes" id="UP000028760"/>
    </source>
</evidence>
<sequence>DDSMINPSTGIANPALEPEHFLFPDIILSSNPAGEVTLVEPMVCLLVSEEDEAQGDEGDARDGRDRCFSEVETQTEVETQISAEVQTQTD</sequence>
<dbReference type="STRING" id="48698.ENSPFOP00000020346"/>
<protein>
    <submittedName>
        <fullName evidence="2">Uncharacterized protein</fullName>
    </submittedName>
</protein>
<feature type="region of interest" description="Disordered" evidence="1">
    <location>
        <begin position="71"/>
        <end position="90"/>
    </location>
</feature>
<name>A0A087YQP3_POEFO</name>
<reference evidence="3" key="1">
    <citation type="submission" date="2013-10" db="EMBL/GenBank/DDBJ databases">
        <authorList>
            <person name="Schartl M."/>
            <person name="Warren W."/>
        </authorList>
    </citation>
    <scope>NUCLEOTIDE SEQUENCE [LARGE SCALE GENOMIC DNA]</scope>
    <source>
        <strain evidence="3">female</strain>
    </source>
</reference>
<feature type="compositionally biased region" description="Polar residues" evidence="1">
    <location>
        <begin position="81"/>
        <end position="90"/>
    </location>
</feature>
<evidence type="ECO:0000313" key="2">
    <source>
        <dbReference type="Ensembl" id="ENSPFOP00000020346.1"/>
    </source>
</evidence>
<dbReference type="EMBL" id="AYCK01000506">
    <property type="status" value="NOT_ANNOTATED_CDS"/>
    <property type="molecule type" value="Genomic_DNA"/>
</dbReference>
<dbReference type="Proteomes" id="UP000028760">
    <property type="component" value="Unassembled WGS sequence"/>
</dbReference>
<evidence type="ECO:0000256" key="1">
    <source>
        <dbReference type="SAM" id="MobiDB-lite"/>
    </source>
</evidence>